<reference evidence="2" key="1">
    <citation type="submission" date="2018-09" db="EMBL/GenBank/DDBJ databases">
        <authorList>
            <person name="Livingstone P.G."/>
            <person name="Whitworth D.E."/>
        </authorList>
    </citation>
    <scope>NUCLEOTIDE SEQUENCE [LARGE SCALE GENOMIC DNA]</scope>
    <source>
        <strain evidence="2">CA054A</strain>
    </source>
</reference>
<keyword evidence="2" id="KW-1185">Reference proteome</keyword>
<accession>A0A3A8HPK8</accession>
<name>A0A3A8HPK8_9BACT</name>
<comment type="caution">
    <text evidence="1">The sequence shown here is derived from an EMBL/GenBank/DDBJ whole genome shotgun (WGS) entry which is preliminary data.</text>
</comment>
<gene>
    <name evidence="1" type="ORF">D7V88_40945</name>
</gene>
<dbReference type="AlphaFoldDB" id="A0A3A8HPK8"/>
<dbReference type="RefSeq" id="WP_147449128.1">
    <property type="nucleotide sequence ID" value="NZ_RAVZ01000630.1"/>
</dbReference>
<evidence type="ECO:0000313" key="1">
    <source>
        <dbReference type="EMBL" id="RKG67811.1"/>
    </source>
</evidence>
<proteinExistence type="predicted"/>
<sequence>MTKPVNDGGDGQQRVDSFAKLPHVVQADGWIVLPVQYITKDASVLTDRQFWTSMGLLLELEAGPWEPSLLRPRIF</sequence>
<protein>
    <submittedName>
        <fullName evidence="1">Uncharacterized protein</fullName>
    </submittedName>
</protein>
<dbReference type="EMBL" id="RAVZ01000630">
    <property type="protein sequence ID" value="RKG67811.1"/>
    <property type="molecule type" value="Genomic_DNA"/>
</dbReference>
<evidence type="ECO:0000313" key="2">
    <source>
        <dbReference type="Proteomes" id="UP000268094"/>
    </source>
</evidence>
<organism evidence="1 2">
    <name type="scientific">Corallococcus terminator</name>
    <dbReference type="NCBI Taxonomy" id="2316733"/>
    <lineage>
        <taxon>Bacteria</taxon>
        <taxon>Pseudomonadati</taxon>
        <taxon>Myxococcota</taxon>
        <taxon>Myxococcia</taxon>
        <taxon>Myxococcales</taxon>
        <taxon>Cystobacterineae</taxon>
        <taxon>Myxococcaceae</taxon>
        <taxon>Corallococcus</taxon>
    </lineage>
</organism>
<dbReference type="Proteomes" id="UP000268094">
    <property type="component" value="Unassembled WGS sequence"/>
</dbReference>